<evidence type="ECO:0000256" key="1">
    <source>
        <dbReference type="ARBA" id="ARBA00022723"/>
    </source>
</evidence>
<evidence type="ECO:0000259" key="6">
    <source>
        <dbReference type="PROSITE" id="PS51044"/>
    </source>
</evidence>
<keyword evidence="1" id="KW-0479">Metal-binding</keyword>
<keyword evidence="8" id="KW-1185">Reference proteome</keyword>
<dbReference type="GO" id="GO:0008270">
    <property type="term" value="F:zinc ion binding"/>
    <property type="evidence" value="ECO:0007669"/>
    <property type="project" value="UniProtKB-KW"/>
</dbReference>
<dbReference type="PANTHER" id="PTHR10782:SF4">
    <property type="entry name" value="TONALLI, ISOFORM E"/>
    <property type="match status" value="1"/>
</dbReference>
<dbReference type="PANTHER" id="PTHR10782">
    <property type="entry name" value="ZINC FINGER MIZ DOMAIN-CONTAINING PROTEIN"/>
    <property type="match status" value="1"/>
</dbReference>
<dbReference type="Gene3D" id="3.30.40.10">
    <property type="entry name" value="Zinc/RING finger domain, C3HC4 (zinc finger)"/>
    <property type="match status" value="1"/>
</dbReference>
<feature type="region of interest" description="Disordered" evidence="5">
    <location>
        <begin position="1"/>
        <end position="145"/>
    </location>
</feature>
<feature type="compositionally biased region" description="Low complexity" evidence="5">
    <location>
        <begin position="536"/>
        <end position="551"/>
    </location>
</feature>
<feature type="compositionally biased region" description="Polar residues" evidence="5">
    <location>
        <begin position="557"/>
        <end position="566"/>
    </location>
</feature>
<keyword evidence="2 4" id="KW-0863">Zinc-finger</keyword>
<accession>A0A2V1D8I1</accession>
<keyword evidence="3" id="KW-0862">Zinc</keyword>
<evidence type="ECO:0000256" key="2">
    <source>
        <dbReference type="ARBA" id="ARBA00022771"/>
    </source>
</evidence>
<feature type="compositionally biased region" description="Polar residues" evidence="5">
    <location>
        <begin position="10"/>
        <end position="56"/>
    </location>
</feature>
<reference evidence="7 8" key="1">
    <citation type="journal article" date="2018" name="Sci. Rep.">
        <title>Comparative genomics provides insights into the lifestyle and reveals functional heterogeneity of dark septate endophytic fungi.</title>
        <authorList>
            <person name="Knapp D.G."/>
            <person name="Nemeth J.B."/>
            <person name="Barry K."/>
            <person name="Hainaut M."/>
            <person name="Henrissat B."/>
            <person name="Johnson J."/>
            <person name="Kuo A."/>
            <person name="Lim J.H.P."/>
            <person name="Lipzen A."/>
            <person name="Nolan M."/>
            <person name="Ohm R.A."/>
            <person name="Tamas L."/>
            <person name="Grigoriev I.V."/>
            <person name="Spatafora J.W."/>
            <person name="Nagy L.G."/>
            <person name="Kovacs G.M."/>
        </authorList>
    </citation>
    <scope>NUCLEOTIDE SEQUENCE [LARGE SCALE GENOMIC DNA]</scope>
    <source>
        <strain evidence="7 8">DSE2036</strain>
    </source>
</reference>
<evidence type="ECO:0000313" key="7">
    <source>
        <dbReference type="EMBL" id="PVH94361.1"/>
    </source>
</evidence>
<feature type="region of interest" description="Disordered" evidence="5">
    <location>
        <begin position="159"/>
        <end position="180"/>
    </location>
</feature>
<dbReference type="GO" id="GO:0016925">
    <property type="term" value="P:protein sumoylation"/>
    <property type="evidence" value="ECO:0007669"/>
    <property type="project" value="TreeGrafter"/>
</dbReference>
<evidence type="ECO:0000256" key="3">
    <source>
        <dbReference type="ARBA" id="ARBA00022833"/>
    </source>
</evidence>
<evidence type="ECO:0000256" key="5">
    <source>
        <dbReference type="SAM" id="MobiDB-lite"/>
    </source>
</evidence>
<proteinExistence type="predicted"/>
<evidence type="ECO:0000313" key="8">
    <source>
        <dbReference type="Proteomes" id="UP000244855"/>
    </source>
</evidence>
<feature type="region of interest" description="Disordered" evidence="5">
    <location>
        <begin position="878"/>
        <end position="899"/>
    </location>
</feature>
<dbReference type="Proteomes" id="UP000244855">
    <property type="component" value="Unassembled WGS sequence"/>
</dbReference>
<feature type="compositionally biased region" description="Pro residues" evidence="5">
    <location>
        <begin position="63"/>
        <end position="76"/>
    </location>
</feature>
<dbReference type="GO" id="GO:0061665">
    <property type="term" value="F:SUMO ligase activity"/>
    <property type="evidence" value="ECO:0007669"/>
    <property type="project" value="TreeGrafter"/>
</dbReference>
<evidence type="ECO:0000256" key="4">
    <source>
        <dbReference type="PROSITE-ProRule" id="PRU00452"/>
    </source>
</evidence>
<name>A0A2V1D8I1_9PLEO</name>
<feature type="compositionally biased region" description="Polar residues" evidence="5">
    <location>
        <begin position="648"/>
        <end position="664"/>
    </location>
</feature>
<dbReference type="InterPro" id="IPR013083">
    <property type="entry name" value="Znf_RING/FYVE/PHD"/>
</dbReference>
<feature type="region of interest" description="Disordered" evidence="5">
    <location>
        <begin position="526"/>
        <end position="684"/>
    </location>
</feature>
<dbReference type="AlphaFoldDB" id="A0A2V1D8I1"/>
<dbReference type="PROSITE" id="PS51044">
    <property type="entry name" value="ZF_SP_RING"/>
    <property type="match status" value="1"/>
</dbReference>
<organism evidence="7 8">
    <name type="scientific">Periconia macrospinosa</name>
    <dbReference type="NCBI Taxonomy" id="97972"/>
    <lineage>
        <taxon>Eukaryota</taxon>
        <taxon>Fungi</taxon>
        <taxon>Dikarya</taxon>
        <taxon>Ascomycota</taxon>
        <taxon>Pezizomycotina</taxon>
        <taxon>Dothideomycetes</taxon>
        <taxon>Pleosporomycetidae</taxon>
        <taxon>Pleosporales</taxon>
        <taxon>Massarineae</taxon>
        <taxon>Periconiaceae</taxon>
        <taxon>Periconia</taxon>
    </lineage>
</organism>
<dbReference type="GO" id="GO:0000785">
    <property type="term" value="C:chromatin"/>
    <property type="evidence" value="ECO:0007669"/>
    <property type="project" value="TreeGrafter"/>
</dbReference>
<protein>
    <recommendedName>
        <fullName evidence="6">SP-RING-type domain-containing protein</fullName>
    </recommendedName>
</protein>
<dbReference type="InterPro" id="IPR004181">
    <property type="entry name" value="Znf_MIZ"/>
</dbReference>
<feature type="domain" description="SP-RING-type" evidence="6">
    <location>
        <begin position="898"/>
        <end position="989"/>
    </location>
</feature>
<dbReference type="EMBL" id="KZ805538">
    <property type="protein sequence ID" value="PVH94361.1"/>
    <property type="molecule type" value="Genomic_DNA"/>
</dbReference>
<sequence length="1040" mass="116055">MMSGGVAGPSHQTLPSIHQLTGTAAPTTSYNHAPQIHHNPNPNPTQGQTHLQNLPRSPQDVGRPPPQPRQPPPAPVQPHAQAQPPPPYNSPYSHSPTLPNVLPPQTLARKIPSPSTVLPSPAPSDGGGPPAAESASPLDIHAQPSPDAMFMEGVRQAAGARVGHKRLSDAPVQPQRVNTDKRMRQVAPYAAPAPANSHPLPSLQQPQYPSPNMIAPSHPPTPVLSHHAEIIDRRMSGNGNPVVPSQLPTPAPSHRAEIPSRRTSGNWNPHVPGNESSRQNRGALEQQWYSKDYCMRRVEAHRQKFMLADSFPWDEKRLGVVQKAVLEDDWTFLMTNQVYCVASWYREHLPPSLRDHPTLPHAVKFLNEILGSNSPLSQSALAFFAEFPLPIAGLASLYPKRYKEVELVVLNFFDRSFRWSTLKAECVNRGYPPLMRELVNDLGIVSPILQRIVFTSALRHIWESLKNPDSQLQERFEAQALGIMEANQRDFHVQPNAESAHVPEVEKMLRAQEKSKWGIPLYRWSQAHRVPPTRPPTTTTTPTTTPTTTTNAPPPQMNGQPSAPSGQIQHQNSRQQQLRQQLLLQQQQPRQLQEQQNRVVTTATTTATQRFSPTIHAQAISRPMSTVNAPRLSNHPGALRPRGRPRLHQNQPRPQSFSVSQQPAPHSRPLFPRAGHNLPQQRLPDPSRFALHQAYLRGATMHAQPAGTPLYQHVKDYLKEPLRLRDAGHKIEKWTFNVSREEMQAIPKNQETAPGAPPTRIVTGCMLRLRCVKWPSSTLPDEHKWTVADTSWIPNSYFVFNGEHLQQRKKLHHGKDMPIDLTPYVHEGENVLEIAINRRPDDNSYLDYLVAIEVLGFKSRADIVDECRNRRHISATESESHIRKKLSSSTPAGGDDDSDDEIAIVESSLSVSLVDPFSASKMCDIPVRGSACLHYDCFDLETFLQTRKLFGGNVSAPDTWKCPICNGDARPQHLVVDGFMERVRDELVSQGLPNTRAIILDQHARWKPKAEVLEGVAERDSPDRDAHAVMTADNVIDLSD</sequence>
<feature type="compositionally biased region" description="Low complexity" evidence="5">
    <location>
        <begin position="567"/>
        <end position="608"/>
    </location>
</feature>
<gene>
    <name evidence="7" type="ORF">DM02DRAFT_618673</name>
</gene>
<dbReference type="OrthoDB" id="27975at2759"/>
<dbReference type="Pfam" id="PF02891">
    <property type="entry name" value="zf-MIZ"/>
    <property type="match status" value="1"/>
</dbReference>
<dbReference type="STRING" id="97972.A0A2V1D8I1"/>
<feature type="region of interest" description="Disordered" evidence="5">
    <location>
        <begin position="247"/>
        <end position="281"/>
    </location>
</feature>